<dbReference type="GeneTree" id="ENSGT00610000087474"/>
<keyword evidence="2" id="KW-1185">Reference proteome</keyword>
<reference evidence="1" key="1">
    <citation type="submission" date="2025-08" db="UniProtKB">
        <authorList>
            <consortium name="Ensembl"/>
        </authorList>
    </citation>
    <scope>IDENTIFICATION</scope>
</reference>
<protein>
    <submittedName>
        <fullName evidence="1">Uncharacterized protein</fullName>
    </submittedName>
</protein>
<dbReference type="Ensembl" id="ENSOTST00005028219.2">
    <property type="protein sequence ID" value="ENSOTSP00005026124.2"/>
    <property type="gene ID" value="ENSOTSG00005012276.2"/>
</dbReference>
<name>A0A8C8EXA8_ONCTS</name>
<proteinExistence type="predicted"/>
<accession>A0A8C8EXA8</accession>
<dbReference type="AlphaFoldDB" id="A0A8C8EXA8"/>
<evidence type="ECO:0000313" key="1">
    <source>
        <dbReference type="Ensembl" id="ENSOTSP00005026124.2"/>
    </source>
</evidence>
<dbReference type="Proteomes" id="UP000694402">
    <property type="component" value="Unassembled WGS sequence"/>
</dbReference>
<evidence type="ECO:0000313" key="2">
    <source>
        <dbReference type="Proteomes" id="UP000694402"/>
    </source>
</evidence>
<reference evidence="1" key="2">
    <citation type="submission" date="2025-09" db="UniProtKB">
        <authorList>
            <consortium name="Ensembl"/>
        </authorList>
    </citation>
    <scope>IDENTIFICATION</scope>
</reference>
<sequence>MSGSSRPGEMSNSQLFQQLALLGWLRSDSEKDKEILTAITGIQVARELMNRLTGQREVDAFKIMSVHPAYSLCPGLCLWQAWQNRKECIQSIADFVQKNPRASQKEINTAVEKHVLLFAARVQALDSAPLL</sequence>
<organism evidence="1 2">
    <name type="scientific">Oncorhynchus tshawytscha</name>
    <name type="common">Chinook salmon</name>
    <name type="synonym">Salmo tshawytscha</name>
    <dbReference type="NCBI Taxonomy" id="74940"/>
    <lineage>
        <taxon>Eukaryota</taxon>
        <taxon>Metazoa</taxon>
        <taxon>Chordata</taxon>
        <taxon>Craniata</taxon>
        <taxon>Vertebrata</taxon>
        <taxon>Euteleostomi</taxon>
        <taxon>Actinopterygii</taxon>
        <taxon>Neopterygii</taxon>
        <taxon>Teleostei</taxon>
        <taxon>Protacanthopterygii</taxon>
        <taxon>Salmoniformes</taxon>
        <taxon>Salmonidae</taxon>
        <taxon>Salmoninae</taxon>
        <taxon>Oncorhynchus</taxon>
    </lineage>
</organism>